<feature type="compositionally biased region" description="Basic and acidic residues" evidence="1">
    <location>
        <begin position="42"/>
        <end position="67"/>
    </location>
</feature>
<accession>A0A4S2K8P1</accession>
<protein>
    <submittedName>
        <fullName evidence="2">Uncharacterized protein</fullName>
    </submittedName>
</protein>
<organism evidence="2 3">
    <name type="scientific">Temnothorax longispinosus</name>
    <dbReference type="NCBI Taxonomy" id="300112"/>
    <lineage>
        <taxon>Eukaryota</taxon>
        <taxon>Metazoa</taxon>
        <taxon>Ecdysozoa</taxon>
        <taxon>Arthropoda</taxon>
        <taxon>Hexapoda</taxon>
        <taxon>Insecta</taxon>
        <taxon>Pterygota</taxon>
        <taxon>Neoptera</taxon>
        <taxon>Endopterygota</taxon>
        <taxon>Hymenoptera</taxon>
        <taxon>Apocrita</taxon>
        <taxon>Aculeata</taxon>
        <taxon>Formicoidea</taxon>
        <taxon>Formicidae</taxon>
        <taxon>Myrmicinae</taxon>
        <taxon>Temnothorax</taxon>
    </lineage>
</organism>
<evidence type="ECO:0000256" key="1">
    <source>
        <dbReference type="SAM" id="MobiDB-lite"/>
    </source>
</evidence>
<feature type="region of interest" description="Disordered" evidence="1">
    <location>
        <begin position="37"/>
        <end position="69"/>
    </location>
</feature>
<evidence type="ECO:0000313" key="2">
    <source>
        <dbReference type="EMBL" id="TGZ45762.1"/>
    </source>
</evidence>
<keyword evidence="3" id="KW-1185">Reference proteome</keyword>
<dbReference type="AlphaFoldDB" id="A0A4S2K8P1"/>
<gene>
    <name evidence="2" type="ORF">DBV15_09445</name>
</gene>
<comment type="caution">
    <text evidence="2">The sequence shown here is derived from an EMBL/GenBank/DDBJ whole genome shotgun (WGS) entry which is preliminary data.</text>
</comment>
<reference evidence="2 3" key="1">
    <citation type="journal article" date="2019" name="Philos. Trans. R. Soc. Lond., B, Biol. Sci.">
        <title>Ant behaviour and brain gene expression of defending hosts depend on the ecological success of the intruding social parasite.</title>
        <authorList>
            <person name="Kaur R."/>
            <person name="Stoldt M."/>
            <person name="Jongepier E."/>
            <person name="Feldmeyer B."/>
            <person name="Menzel F."/>
            <person name="Bornberg-Bauer E."/>
            <person name="Foitzik S."/>
        </authorList>
    </citation>
    <scope>NUCLEOTIDE SEQUENCE [LARGE SCALE GENOMIC DNA]</scope>
    <source>
        <tissue evidence="2">Whole body</tissue>
    </source>
</reference>
<dbReference type="Proteomes" id="UP000310200">
    <property type="component" value="Unassembled WGS sequence"/>
</dbReference>
<name>A0A4S2K8P1_9HYME</name>
<proteinExistence type="predicted"/>
<sequence length="114" mass="13235">MKISTREKSDETVMSLTELNVTPRDWLFIRRCFFSGGRRRDHCANPKPKTEKEREREREEKDCEQEPRVTATSGAIYHLDRRSPACPVERPGTTDCFLSRSARVLPQRARAGIQ</sequence>
<dbReference type="EMBL" id="QBLH01003067">
    <property type="protein sequence ID" value="TGZ45762.1"/>
    <property type="molecule type" value="Genomic_DNA"/>
</dbReference>
<evidence type="ECO:0000313" key="3">
    <source>
        <dbReference type="Proteomes" id="UP000310200"/>
    </source>
</evidence>